<dbReference type="STRING" id="1239962.C943_01570"/>
<dbReference type="OrthoDB" id="199095at2"/>
<dbReference type="InterPro" id="IPR029044">
    <property type="entry name" value="Nucleotide-diphossugar_trans"/>
</dbReference>
<feature type="domain" description="Glycosyltransferase 2-like" evidence="1">
    <location>
        <begin position="12"/>
        <end position="159"/>
    </location>
</feature>
<evidence type="ECO:0000313" key="2">
    <source>
        <dbReference type="EMBL" id="EMS32307.1"/>
    </source>
</evidence>
<dbReference type="eggNOG" id="COG0463">
    <property type="taxonomic scope" value="Bacteria"/>
</dbReference>
<dbReference type="InParanoid" id="M7XUZ7"/>
<dbReference type="Gene3D" id="3.90.550.10">
    <property type="entry name" value="Spore Coat Polysaccharide Biosynthesis Protein SpsA, Chain A"/>
    <property type="match status" value="1"/>
</dbReference>
<name>M7XUZ7_9BACT</name>
<dbReference type="Pfam" id="PF00535">
    <property type="entry name" value="Glycos_transf_2"/>
    <property type="match status" value="1"/>
</dbReference>
<dbReference type="InterPro" id="IPR001173">
    <property type="entry name" value="Glyco_trans_2-like"/>
</dbReference>
<dbReference type="Proteomes" id="UP000010953">
    <property type="component" value="Unassembled WGS sequence"/>
</dbReference>
<dbReference type="GO" id="GO:0016758">
    <property type="term" value="F:hexosyltransferase activity"/>
    <property type="evidence" value="ECO:0007669"/>
    <property type="project" value="UniProtKB-ARBA"/>
</dbReference>
<dbReference type="EMBL" id="AMZY02000014">
    <property type="protein sequence ID" value="EMS32307.1"/>
    <property type="molecule type" value="Genomic_DNA"/>
</dbReference>
<sequence>MAEPISKGVLVSVCMITYNHERFVFDALDGVFQQKGNFQIQLIISDDCSADRTKEVIEEYLASKNNRHISVRFNSNLTNKGVFHNFFSTLGMAEGEFIAVCEGDDYWVDDYKIQKQIDYLKENPSGFAVFTNSFIINEFEKPGVRTFIPTTVKKRKIDPEEVFFEGGGLYPTASLLFRNFEITPPLQLRSHNSCDSILLFMLLSKGDILYLDDVTSVYRIHGGGAFSGIQKNDFLILEDRIKSIQILSYFRGYFDGRWHLEIDKAISNYSRLFLNRTSKFKAEERFLIRNLGIRDFLVFVWGLVKVYVKGFFDA</sequence>
<dbReference type="AlphaFoldDB" id="M7XUZ7"/>
<dbReference type="PANTHER" id="PTHR22916">
    <property type="entry name" value="GLYCOSYLTRANSFERASE"/>
    <property type="match status" value="1"/>
</dbReference>
<dbReference type="RefSeq" id="WP_008629567.1">
    <property type="nucleotide sequence ID" value="NZ_AMZY02000014.1"/>
</dbReference>
<evidence type="ECO:0000313" key="3">
    <source>
        <dbReference type="Proteomes" id="UP000010953"/>
    </source>
</evidence>
<accession>M7XUZ7</accession>
<evidence type="ECO:0000259" key="1">
    <source>
        <dbReference type="Pfam" id="PF00535"/>
    </source>
</evidence>
<protein>
    <submittedName>
        <fullName evidence="2">Glycosyltransferasepolysaccharide</fullName>
    </submittedName>
</protein>
<dbReference type="PANTHER" id="PTHR22916:SF3">
    <property type="entry name" value="UDP-GLCNAC:BETAGAL BETA-1,3-N-ACETYLGLUCOSAMINYLTRANSFERASE-LIKE PROTEIN 1"/>
    <property type="match status" value="1"/>
</dbReference>
<organism evidence="2 3">
    <name type="scientific">Mariniradius saccharolyticus AK6</name>
    <dbReference type="NCBI Taxonomy" id="1239962"/>
    <lineage>
        <taxon>Bacteria</taxon>
        <taxon>Pseudomonadati</taxon>
        <taxon>Bacteroidota</taxon>
        <taxon>Cytophagia</taxon>
        <taxon>Cytophagales</taxon>
        <taxon>Cyclobacteriaceae</taxon>
        <taxon>Mariniradius</taxon>
    </lineage>
</organism>
<reference evidence="2" key="1">
    <citation type="submission" date="2013-01" db="EMBL/GenBank/DDBJ databases">
        <title>Genome assembly of Mariniradius saccharolyticus AK6.</title>
        <authorList>
            <person name="Vaidya B."/>
            <person name="Khatri I."/>
            <person name="Tanuku N.R.S."/>
            <person name="Subramanian S."/>
            <person name="Pinnaka A."/>
        </authorList>
    </citation>
    <scope>NUCLEOTIDE SEQUENCE [LARGE SCALE GENOMIC DNA]</scope>
    <source>
        <strain evidence="2">AK6</strain>
    </source>
</reference>
<comment type="caution">
    <text evidence="2">The sequence shown here is derived from an EMBL/GenBank/DDBJ whole genome shotgun (WGS) entry which is preliminary data.</text>
</comment>
<proteinExistence type="predicted"/>
<gene>
    <name evidence="2" type="ORF">C943_01570</name>
</gene>
<dbReference type="SUPFAM" id="SSF53448">
    <property type="entry name" value="Nucleotide-diphospho-sugar transferases"/>
    <property type="match status" value="1"/>
</dbReference>
<keyword evidence="3" id="KW-1185">Reference proteome</keyword>